<comment type="caution">
    <text evidence="3">The sequence shown here is derived from an EMBL/GenBank/DDBJ whole genome shotgun (WGS) entry which is preliminary data.</text>
</comment>
<gene>
    <name evidence="3" type="ORF">DAY19_04810</name>
</gene>
<dbReference type="InterPro" id="IPR027304">
    <property type="entry name" value="Trigger_fact/SurA_dom_sf"/>
</dbReference>
<dbReference type="InterPro" id="IPR050280">
    <property type="entry name" value="OMP_Chaperone_SurA"/>
</dbReference>
<dbReference type="Gene3D" id="3.10.50.40">
    <property type="match status" value="1"/>
</dbReference>
<dbReference type="Proteomes" id="UP000443582">
    <property type="component" value="Unassembled WGS sequence"/>
</dbReference>
<accession>A0ABY0IJG6</accession>
<feature type="chain" id="PRO_5047428363" description="SurA N-terminal domain-containing protein" evidence="2">
    <location>
        <begin position="19"/>
        <end position="302"/>
    </location>
</feature>
<organism evidence="3 4">
    <name type="scientific">Halobacteriovorax vibrionivorans</name>
    <dbReference type="NCBI Taxonomy" id="2152716"/>
    <lineage>
        <taxon>Bacteria</taxon>
        <taxon>Pseudomonadati</taxon>
        <taxon>Bdellovibrionota</taxon>
        <taxon>Bacteriovoracia</taxon>
        <taxon>Bacteriovoracales</taxon>
        <taxon>Halobacteriovoraceae</taxon>
        <taxon>Halobacteriovorax</taxon>
    </lineage>
</organism>
<dbReference type="Gene3D" id="1.10.4030.10">
    <property type="entry name" value="Porin chaperone SurA, peptide-binding domain"/>
    <property type="match status" value="1"/>
</dbReference>
<evidence type="ECO:0000256" key="1">
    <source>
        <dbReference type="ARBA" id="ARBA00022729"/>
    </source>
</evidence>
<reference evidence="4" key="1">
    <citation type="journal article" date="2019" name="Int. J. Syst. Evol. Microbiol.">
        <title>Halobacteriovorax valvorus sp. nov., a novel prokaryotic predator isolated from coastal seawater of China.</title>
        <authorList>
            <person name="Chen M.-X."/>
        </authorList>
    </citation>
    <scope>NUCLEOTIDE SEQUENCE [LARGE SCALE GENOMIC DNA]</scope>
    <source>
        <strain evidence="4">BL9</strain>
    </source>
</reference>
<keyword evidence="4" id="KW-1185">Reference proteome</keyword>
<dbReference type="PANTHER" id="PTHR47637:SF1">
    <property type="entry name" value="CHAPERONE SURA"/>
    <property type="match status" value="1"/>
</dbReference>
<dbReference type="InterPro" id="IPR046357">
    <property type="entry name" value="PPIase_dom_sf"/>
</dbReference>
<dbReference type="PANTHER" id="PTHR47637">
    <property type="entry name" value="CHAPERONE SURA"/>
    <property type="match status" value="1"/>
</dbReference>
<evidence type="ECO:0000256" key="2">
    <source>
        <dbReference type="SAM" id="SignalP"/>
    </source>
</evidence>
<sequence>MRLFLLLALTFSTLNINAKLLDKIAAVVDDHIITKSMIDRVKKSLPIRQNISPFIYKQENFTDKEIAELFIRKFIIRSTLAEQGYVISDATVEKEIKRKEQRLGLSRADLIAFLKKNNTNFDEFFELNKEAIEFNHFNSVVIIPLISVSEQEIKNEFFKQNVNNKTVSYRYTLVDFSIDPSIVPKSKYAHFRKSMQSFQKGGPLPNEYGSIETSTLGDITADGLTEKLQRLLNKTQEGEFTQPIEMMGATHIFYVKTRDVVESSLYQQSKPQIRAKIYERKAKEVTKMWFEREKSNHYVKTY</sequence>
<protein>
    <recommendedName>
        <fullName evidence="5">SurA N-terminal domain-containing protein</fullName>
    </recommendedName>
</protein>
<feature type="signal peptide" evidence="2">
    <location>
        <begin position="1"/>
        <end position="18"/>
    </location>
</feature>
<evidence type="ECO:0008006" key="5">
    <source>
        <dbReference type="Google" id="ProtNLM"/>
    </source>
</evidence>
<name>A0ABY0IJG6_9BACT</name>
<evidence type="ECO:0000313" key="4">
    <source>
        <dbReference type="Proteomes" id="UP000443582"/>
    </source>
</evidence>
<dbReference type="RefSeq" id="WP_114706040.1">
    <property type="nucleotide sequence ID" value="NZ_QDKL01000001.1"/>
</dbReference>
<evidence type="ECO:0000313" key="3">
    <source>
        <dbReference type="EMBL" id="RZF23095.1"/>
    </source>
</evidence>
<dbReference type="EMBL" id="QDKL01000001">
    <property type="protein sequence ID" value="RZF23095.1"/>
    <property type="molecule type" value="Genomic_DNA"/>
</dbReference>
<proteinExistence type="predicted"/>
<dbReference type="SUPFAM" id="SSF109998">
    <property type="entry name" value="Triger factor/SurA peptide-binding domain-like"/>
    <property type="match status" value="1"/>
</dbReference>
<keyword evidence="1 2" id="KW-0732">Signal</keyword>